<protein>
    <submittedName>
        <fullName evidence="2">Uncharacterized protein</fullName>
    </submittedName>
</protein>
<dbReference type="Gramene" id="TVU37458">
    <property type="protein sequence ID" value="TVU37458"/>
    <property type="gene ID" value="EJB05_10774"/>
</dbReference>
<name>A0A5J9VNV7_9POAL</name>
<feature type="region of interest" description="Disordered" evidence="1">
    <location>
        <begin position="1"/>
        <end position="29"/>
    </location>
</feature>
<evidence type="ECO:0000313" key="2">
    <source>
        <dbReference type="EMBL" id="TVU37458.1"/>
    </source>
</evidence>
<organism evidence="2 3">
    <name type="scientific">Eragrostis curvula</name>
    <name type="common">weeping love grass</name>
    <dbReference type="NCBI Taxonomy" id="38414"/>
    <lineage>
        <taxon>Eukaryota</taxon>
        <taxon>Viridiplantae</taxon>
        <taxon>Streptophyta</taxon>
        <taxon>Embryophyta</taxon>
        <taxon>Tracheophyta</taxon>
        <taxon>Spermatophyta</taxon>
        <taxon>Magnoliopsida</taxon>
        <taxon>Liliopsida</taxon>
        <taxon>Poales</taxon>
        <taxon>Poaceae</taxon>
        <taxon>PACMAD clade</taxon>
        <taxon>Chloridoideae</taxon>
        <taxon>Eragrostideae</taxon>
        <taxon>Eragrostidinae</taxon>
        <taxon>Eragrostis</taxon>
    </lineage>
</organism>
<evidence type="ECO:0000256" key="1">
    <source>
        <dbReference type="SAM" id="MobiDB-lite"/>
    </source>
</evidence>
<reference evidence="2 3" key="1">
    <citation type="journal article" date="2019" name="Sci. Rep.">
        <title>A high-quality genome of Eragrostis curvula grass provides insights into Poaceae evolution and supports new strategies to enhance forage quality.</title>
        <authorList>
            <person name="Carballo J."/>
            <person name="Santos B.A.C.M."/>
            <person name="Zappacosta D."/>
            <person name="Garbus I."/>
            <person name="Selva J.P."/>
            <person name="Gallo C.A."/>
            <person name="Diaz A."/>
            <person name="Albertini E."/>
            <person name="Caccamo M."/>
            <person name="Echenique V."/>
        </authorList>
    </citation>
    <scope>NUCLEOTIDE SEQUENCE [LARGE SCALE GENOMIC DNA]</scope>
    <source>
        <strain evidence="3">cv. Victoria</strain>
        <tissue evidence="2">Leaf</tissue>
    </source>
</reference>
<accession>A0A5J9VNV7</accession>
<comment type="caution">
    <text evidence="2">The sequence shown here is derived from an EMBL/GenBank/DDBJ whole genome shotgun (WGS) entry which is preliminary data.</text>
</comment>
<dbReference type="EMBL" id="RWGY01000007">
    <property type="protein sequence ID" value="TVU37458.1"/>
    <property type="molecule type" value="Genomic_DNA"/>
</dbReference>
<gene>
    <name evidence="2" type="ORF">EJB05_10774</name>
</gene>
<evidence type="ECO:0000313" key="3">
    <source>
        <dbReference type="Proteomes" id="UP000324897"/>
    </source>
</evidence>
<dbReference type="Proteomes" id="UP000324897">
    <property type="component" value="Chromosome 4"/>
</dbReference>
<sequence length="99" mass="10102">MPPATGSGYPAGSSPTHDTDISTVADESSGAAVLHVDGDGGELPGQIVSRKRTSATIAGNDHDASKKAAGSAKNANSWFPLARSVLTKKLERSPGLDTW</sequence>
<keyword evidence="3" id="KW-1185">Reference proteome</keyword>
<dbReference type="AlphaFoldDB" id="A0A5J9VNV7"/>
<feature type="compositionally biased region" description="Polar residues" evidence="1">
    <location>
        <begin position="13"/>
        <end position="26"/>
    </location>
</feature>
<proteinExistence type="predicted"/>